<proteinExistence type="predicted"/>
<sequence>MQNVLQILATWPANHGGIKLFIQAQSPSDPMRGDKQRIKRGRYTPEEDLLQRRFERSYLEVPEESLKSIPPVMAVTTLIIHGGMGYERLIRPSATAIIASRMPRLREVALSLKDNEKRDQELRKRNRDGYANSIHLLPSSVQRFDLKFYSEAPRNEAFQPVDLVEGKIEDLFSARLRDFSQQLTIFSLNHAVIGKELFWPVNDDGNTQFPYWPNLTIFRVSFRGTSPSGEWYFERDPNEDVGDEVEEAEETPLPDYLQPPPEDQRERYFRSRASVKLIQEFYISAGKAAQRMPRLQIMNLKCFFGLVSHEFAYEVKENAATATWTDSGGYAPEECVVQVWRDAALQHTGMASSLEVKSNGRTVAT</sequence>
<dbReference type="EMBL" id="JACBAD010001839">
    <property type="protein sequence ID" value="KAF7131456.1"/>
    <property type="molecule type" value="Genomic_DNA"/>
</dbReference>
<evidence type="ECO:0000313" key="4">
    <source>
        <dbReference type="Proteomes" id="UP000630445"/>
    </source>
</evidence>
<name>A0A8H6UGL7_9EURO</name>
<feature type="domain" description="DUF6546" evidence="2">
    <location>
        <begin position="270"/>
        <end position="356"/>
    </location>
</feature>
<accession>A0A8H6UGL7</accession>
<evidence type="ECO:0000259" key="2">
    <source>
        <dbReference type="Pfam" id="PF20183"/>
    </source>
</evidence>
<keyword evidence="4" id="KW-1185">Reference proteome</keyword>
<dbReference type="Proteomes" id="UP000630445">
    <property type="component" value="Unassembled WGS sequence"/>
</dbReference>
<gene>
    <name evidence="3" type="ORF">CNMCM5793_004681</name>
</gene>
<dbReference type="Pfam" id="PF20183">
    <property type="entry name" value="DUF6546"/>
    <property type="match status" value="1"/>
</dbReference>
<dbReference type="InterPro" id="IPR046676">
    <property type="entry name" value="DUF6546"/>
</dbReference>
<reference evidence="3" key="1">
    <citation type="submission" date="2020-06" db="EMBL/GenBank/DDBJ databases">
        <title>Draft genome sequences of strains closely related to Aspergillus parafelis and Aspergillus hiratsukae.</title>
        <authorList>
            <person name="Dos Santos R.A.C."/>
            <person name="Rivero-Menendez O."/>
            <person name="Steenwyk J.L."/>
            <person name="Mead M.E."/>
            <person name="Goldman G.H."/>
            <person name="Alastruey-Izquierdo A."/>
            <person name="Rokas A."/>
        </authorList>
    </citation>
    <scope>NUCLEOTIDE SEQUENCE</scope>
    <source>
        <strain evidence="3">CNM-CM5793</strain>
    </source>
</reference>
<feature type="compositionally biased region" description="Acidic residues" evidence="1">
    <location>
        <begin position="239"/>
        <end position="252"/>
    </location>
</feature>
<comment type="caution">
    <text evidence="3">The sequence shown here is derived from an EMBL/GenBank/DDBJ whole genome shotgun (WGS) entry which is preliminary data.</text>
</comment>
<evidence type="ECO:0000313" key="3">
    <source>
        <dbReference type="EMBL" id="KAF7131456.1"/>
    </source>
</evidence>
<dbReference type="AlphaFoldDB" id="A0A8H6UGL7"/>
<dbReference type="OrthoDB" id="4449513at2759"/>
<feature type="region of interest" description="Disordered" evidence="1">
    <location>
        <begin position="233"/>
        <end position="262"/>
    </location>
</feature>
<evidence type="ECO:0000256" key="1">
    <source>
        <dbReference type="SAM" id="MobiDB-lite"/>
    </source>
</evidence>
<organism evidence="3 4">
    <name type="scientific">Aspergillus hiratsukae</name>
    <dbReference type="NCBI Taxonomy" id="1194566"/>
    <lineage>
        <taxon>Eukaryota</taxon>
        <taxon>Fungi</taxon>
        <taxon>Dikarya</taxon>
        <taxon>Ascomycota</taxon>
        <taxon>Pezizomycotina</taxon>
        <taxon>Eurotiomycetes</taxon>
        <taxon>Eurotiomycetidae</taxon>
        <taxon>Eurotiales</taxon>
        <taxon>Aspergillaceae</taxon>
        <taxon>Aspergillus</taxon>
        <taxon>Aspergillus subgen. Fumigati</taxon>
    </lineage>
</organism>
<protein>
    <recommendedName>
        <fullName evidence="2">DUF6546 domain-containing protein</fullName>
    </recommendedName>
</protein>